<keyword evidence="3" id="KW-1134">Transmembrane beta strand</keyword>
<dbReference type="EMBL" id="BFAZ01000009">
    <property type="protein sequence ID" value="GBF43543.1"/>
    <property type="molecule type" value="Genomic_DNA"/>
</dbReference>
<evidence type="ECO:0000256" key="5">
    <source>
        <dbReference type="ARBA" id="ARBA00022729"/>
    </source>
</evidence>
<dbReference type="PANTHER" id="PTHR30069:SF29">
    <property type="entry name" value="HEMOGLOBIN AND HEMOGLOBIN-HAPTOGLOBIN-BINDING PROTEIN 1-RELATED"/>
    <property type="match status" value="1"/>
</dbReference>
<dbReference type="InterPro" id="IPR036942">
    <property type="entry name" value="Beta-barrel_TonB_sf"/>
</dbReference>
<evidence type="ECO:0000313" key="10">
    <source>
        <dbReference type="Proteomes" id="UP000245206"/>
    </source>
</evidence>
<keyword evidence="6" id="KW-0472">Membrane</keyword>
<dbReference type="RefSeq" id="WP_108960451.1">
    <property type="nucleotide sequence ID" value="NZ_BFAZ01000009.1"/>
</dbReference>
<dbReference type="InterPro" id="IPR037066">
    <property type="entry name" value="Plug_dom_sf"/>
</dbReference>
<dbReference type="PANTHER" id="PTHR30069">
    <property type="entry name" value="TONB-DEPENDENT OUTER MEMBRANE RECEPTOR"/>
    <property type="match status" value="1"/>
</dbReference>
<evidence type="ECO:0000256" key="7">
    <source>
        <dbReference type="ARBA" id="ARBA00023237"/>
    </source>
</evidence>
<evidence type="ECO:0000256" key="3">
    <source>
        <dbReference type="ARBA" id="ARBA00022452"/>
    </source>
</evidence>
<dbReference type="GO" id="GO:0015344">
    <property type="term" value="F:siderophore uptake transmembrane transporter activity"/>
    <property type="evidence" value="ECO:0007669"/>
    <property type="project" value="TreeGrafter"/>
</dbReference>
<evidence type="ECO:0000256" key="2">
    <source>
        <dbReference type="ARBA" id="ARBA00022448"/>
    </source>
</evidence>
<dbReference type="SUPFAM" id="SSF49464">
    <property type="entry name" value="Carboxypeptidase regulatory domain-like"/>
    <property type="match status" value="1"/>
</dbReference>
<sequence length="892" mass="101177">MKSIVFHSRIRLIVLFLFVSTIGTVSIFAEGNLEVSIQIVKSNSGKPVPNAVVISKKGKTSGISNSEGIAKLQFPEPGYYEIKVSTADRTESLFREVRFKGQVILVSISETNLSGILVSGERDKTPLSRYGLVQEEIKRLPGVSGDSLKALQTVPGVVIGAPVGILPSVFTNIGTNLLTGNPYSNSERGDLSLRGGGTRQNQYYFDGFPLPYPFHLGNQSSVLNNNLIKSFDVYTGAFPAKYGYATGGIIAIEGTDRVDENKTIINVNLFLSDIYNQTKVLPGLAMISSGRKNYPNLVLLQAYPQGIPDDAKFAEYHDYQWKLIWDLHSDHRITFQTFGTRDRQAYTKAQADLERGGGDPRPPTGLDRMFRTDGVRYVWKGKSFRNTLSYSRTWFDEFFELRFTNPLTAENIFGLQNRTSDTITYVQNAFEWELWEEHLKFEAGVQGRFRETTLKGENISSYNRLFYNIFNDLLNSNAAFRSVIDGDRIRYREKSAYAEFQLKYGGFRFTPGARVDNYSGSNETNLAPRVTAGYVFDATKTSIMAGHGIHYNAPVSVEALSKKSGNPDLFMERAEHNSLGISQDFANNWQIKIEGFRNIFQNIIVPDAYIVDPYALNNDTRIFVNETAKVLANPITPKNLNYSNAGYGYSEGVEIFLKKTRDPREQSGLFGWISYTNSVTKRINNQSRLTSDETRNRTLQNSSRTLLAQTKLGTNYINYYDDNNLEIIYNNDKQELYDLDRTHILNLVFGYKFNPEWMIGGRLRYFSGTPYTPITGATRASQAATFGLNLYFPNYSGNYNSDRFLPFHQFDLRIDRIENYSWGYINTYIEFVNFYGRRNQAGFEFDNTKNYQRNQNPSPTYDTVNSPYIVSQTPNGKMAIIPLINIGMEVRF</sequence>
<evidence type="ECO:0000256" key="6">
    <source>
        <dbReference type="ARBA" id="ARBA00023136"/>
    </source>
</evidence>
<name>A0A2P2DFX9_9LEPT</name>
<dbReference type="InterPro" id="IPR039426">
    <property type="entry name" value="TonB-dep_rcpt-like"/>
</dbReference>
<dbReference type="InterPro" id="IPR012910">
    <property type="entry name" value="Plug_dom"/>
</dbReference>
<gene>
    <name evidence="9" type="ORF">LPTSP2_28440</name>
</gene>
<keyword evidence="7" id="KW-0998">Cell outer membrane</keyword>
<dbReference type="SUPFAM" id="SSF56935">
    <property type="entry name" value="Porins"/>
    <property type="match status" value="1"/>
</dbReference>
<dbReference type="Gene3D" id="2.170.130.10">
    <property type="entry name" value="TonB-dependent receptor, plug domain"/>
    <property type="match status" value="1"/>
</dbReference>
<evidence type="ECO:0000256" key="4">
    <source>
        <dbReference type="ARBA" id="ARBA00022692"/>
    </source>
</evidence>
<organism evidence="9 10">
    <name type="scientific">Leptospira ellinghausenii</name>
    <dbReference type="NCBI Taxonomy" id="1917822"/>
    <lineage>
        <taxon>Bacteria</taxon>
        <taxon>Pseudomonadati</taxon>
        <taxon>Spirochaetota</taxon>
        <taxon>Spirochaetia</taxon>
        <taxon>Leptospirales</taxon>
        <taxon>Leptospiraceae</taxon>
        <taxon>Leptospira</taxon>
    </lineage>
</organism>
<dbReference type="GO" id="GO:0044718">
    <property type="term" value="P:siderophore transmembrane transport"/>
    <property type="evidence" value="ECO:0007669"/>
    <property type="project" value="TreeGrafter"/>
</dbReference>
<dbReference type="Proteomes" id="UP000245206">
    <property type="component" value="Unassembled WGS sequence"/>
</dbReference>
<dbReference type="Pfam" id="PF07715">
    <property type="entry name" value="Plug"/>
    <property type="match status" value="1"/>
</dbReference>
<dbReference type="OrthoDB" id="607931at2"/>
<keyword evidence="2" id="KW-0813">Transport</keyword>
<keyword evidence="5" id="KW-0732">Signal</keyword>
<evidence type="ECO:0000259" key="8">
    <source>
        <dbReference type="Pfam" id="PF07715"/>
    </source>
</evidence>
<dbReference type="GO" id="GO:0009279">
    <property type="term" value="C:cell outer membrane"/>
    <property type="evidence" value="ECO:0007669"/>
    <property type="project" value="UniProtKB-SubCell"/>
</dbReference>
<feature type="domain" description="TonB-dependent receptor plug" evidence="8">
    <location>
        <begin position="124"/>
        <end position="248"/>
    </location>
</feature>
<comment type="subcellular location">
    <subcellularLocation>
        <location evidence="1">Cell outer membrane</location>
        <topology evidence="1">Multi-pass membrane protein</topology>
    </subcellularLocation>
</comment>
<reference evidence="10" key="1">
    <citation type="journal article" date="2019" name="Microbiol. Immunol.">
        <title>Molecular and phenotypic characterization of Leptospira johnsonii sp. nov., Leptospira ellinghausenii sp. nov. and Leptospira ryugenii sp. nov. isolated from soil and water in Japan.</title>
        <authorList>
            <person name="Masuzawa T."/>
            <person name="Saito M."/>
            <person name="Nakao R."/>
            <person name="Nikaido Y."/>
            <person name="Matsumoto M."/>
            <person name="Ogawa M."/>
            <person name="Yokoyama M."/>
            <person name="Hidaka Y."/>
            <person name="Tomita J."/>
            <person name="Sakakibara K."/>
            <person name="Suzuki K."/>
            <person name="Yasuda S."/>
            <person name="Sato H."/>
            <person name="Yamaguchi M."/>
            <person name="Yoshida S.I."/>
            <person name="Koizumi N."/>
            <person name="Kawamura Y."/>
        </authorList>
    </citation>
    <scope>NUCLEOTIDE SEQUENCE [LARGE SCALE GENOMIC DNA]</scope>
    <source>
        <strain evidence="10">E18</strain>
    </source>
</reference>
<evidence type="ECO:0000256" key="1">
    <source>
        <dbReference type="ARBA" id="ARBA00004571"/>
    </source>
</evidence>
<dbReference type="Gene3D" id="2.40.170.20">
    <property type="entry name" value="TonB-dependent receptor, beta-barrel domain"/>
    <property type="match status" value="1"/>
</dbReference>
<evidence type="ECO:0000313" key="9">
    <source>
        <dbReference type="EMBL" id="GBF43543.1"/>
    </source>
</evidence>
<protein>
    <submittedName>
        <fullName evidence="9">Putative porin</fullName>
    </submittedName>
</protein>
<keyword evidence="4" id="KW-0812">Transmembrane</keyword>
<dbReference type="AlphaFoldDB" id="A0A2P2DFX9"/>
<accession>A0A2P2DFX9</accession>
<dbReference type="InterPro" id="IPR008969">
    <property type="entry name" value="CarboxyPept-like_regulatory"/>
</dbReference>
<proteinExistence type="predicted"/>
<comment type="caution">
    <text evidence="9">The sequence shown here is derived from an EMBL/GenBank/DDBJ whole genome shotgun (WGS) entry which is preliminary data.</text>
</comment>
<keyword evidence="10" id="KW-1185">Reference proteome</keyword>